<proteinExistence type="predicted"/>
<feature type="transmembrane region" description="Helical" evidence="1">
    <location>
        <begin position="73"/>
        <end position="94"/>
    </location>
</feature>
<organism evidence="2 3">
    <name type="scientific">Deminuibacter soli</name>
    <dbReference type="NCBI Taxonomy" id="2291815"/>
    <lineage>
        <taxon>Bacteria</taxon>
        <taxon>Pseudomonadati</taxon>
        <taxon>Bacteroidota</taxon>
        <taxon>Chitinophagia</taxon>
        <taxon>Chitinophagales</taxon>
        <taxon>Chitinophagaceae</taxon>
        <taxon>Deminuibacter</taxon>
    </lineage>
</organism>
<dbReference type="EMBL" id="QTJU01000003">
    <property type="protein sequence ID" value="RFM28110.1"/>
    <property type="molecule type" value="Genomic_DNA"/>
</dbReference>
<dbReference type="RefSeq" id="WP_116847356.1">
    <property type="nucleotide sequence ID" value="NZ_QTJU01000003.1"/>
</dbReference>
<dbReference type="AlphaFoldDB" id="A0A3E1NJJ9"/>
<protein>
    <submittedName>
        <fullName evidence="2">Uncharacterized protein</fullName>
    </submittedName>
</protein>
<feature type="transmembrane region" description="Helical" evidence="1">
    <location>
        <begin position="43"/>
        <end position="61"/>
    </location>
</feature>
<feature type="transmembrane region" description="Helical" evidence="1">
    <location>
        <begin position="124"/>
        <end position="143"/>
    </location>
</feature>
<feature type="transmembrane region" description="Helical" evidence="1">
    <location>
        <begin position="163"/>
        <end position="181"/>
    </location>
</feature>
<name>A0A3E1NJJ9_9BACT</name>
<reference evidence="2 3" key="1">
    <citation type="submission" date="2018-08" db="EMBL/GenBank/DDBJ databases">
        <title>Chitinophagaceae sp. K23C18032701, a novel bacterium isolated from forest soil.</title>
        <authorList>
            <person name="Wang C."/>
        </authorList>
    </citation>
    <scope>NUCLEOTIDE SEQUENCE [LARGE SCALE GENOMIC DNA]</scope>
    <source>
        <strain evidence="2 3">K23C18032701</strain>
    </source>
</reference>
<evidence type="ECO:0000313" key="3">
    <source>
        <dbReference type="Proteomes" id="UP000261284"/>
    </source>
</evidence>
<accession>A0A3E1NJJ9</accession>
<keyword evidence="1" id="KW-1133">Transmembrane helix</keyword>
<evidence type="ECO:0000313" key="2">
    <source>
        <dbReference type="EMBL" id="RFM28110.1"/>
    </source>
</evidence>
<gene>
    <name evidence="2" type="ORF">DXN05_11310</name>
</gene>
<dbReference type="OrthoDB" id="652948at2"/>
<dbReference type="Proteomes" id="UP000261284">
    <property type="component" value="Unassembled WGS sequence"/>
</dbReference>
<keyword evidence="1" id="KW-0472">Membrane</keyword>
<evidence type="ECO:0000256" key="1">
    <source>
        <dbReference type="SAM" id="Phobius"/>
    </source>
</evidence>
<comment type="caution">
    <text evidence="2">The sequence shown here is derived from an EMBL/GenBank/DDBJ whole genome shotgun (WGS) entry which is preliminary data.</text>
</comment>
<keyword evidence="1" id="KW-0812">Transmembrane</keyword>
<keyword evidence="3" id="KW-1185">Reference proteome</keyword>
<sequence>MELDDLKYHLQQQAPAPGEQRSADDIAALLKPRARSVVDKLKLSLWFELLCSVIFLIVAIVVMCTAESRPTRIYFGVFGITSLLFCLLLGFLLYRVISLSSTPLPVKKNLETIYYIIHHFSRRYNQFTSLLLPLCVALLYGLIYQDMVTNGIEPISLAEQWPLLLQLLGYCIGGALIIYFIRTWYFRKLYFNYLKQLRECIRELATAS</sequence>